<dbReference type="Proteomes" id="UP000179037">
    <property type="component" value="Unassembled WGS sequence"/>
</dbReference>
<evidence type="ECO:0000259" key="10">
    <source>
        <dbReference type="SMART" id="SM00228"/>
    </source>
</evidence>
<dbReference type="SUPFAM" id="SSF50156">
    <property type="entry name" value="PDZ domain-like"/>
    <property type="match status" value="1"/>
</dbReference>
<name>A0A1F6U4F1_9PROT</name>
<evidence type="ECO:0000313" key="12">
    <source>
        <dbReference type="Proteomes" id="UP000179037"/>
    </source>
</evidence>
<evidence type="ECO:0000256" key="1">
    <source>
        <dbReference type="ARBA" id="ARBA00004533"/>
    </source>
</evidence>
<evidence type="ECO:0000256" key="7">
    <source>
        <dbReference type="ARBA" id="ARBA00022989"/>
    </source>
</evidence>
<protein>
    <recommendedName>
        <fullName evidence="10">PDZ domain-containing protein</fullName>
    </recommendedName>
</protein>
<organism evidence="11 12">
    <name type="scientific">Candidatus Muproteobacteria bacterium RIFCSPLOWO2_01_FULL_60_18</name>
    <dbReference type="NCBI Taxonomy" id="1817768"/>
    <lineage>
        <taxon>Bacteria</taxon>
        <taxon>Pseudomonadati</taxon>
        <taxon>Pseudomonadota</taxon>
        <taxon>Candidatus Muproteobacteria</taxon>
    </lineage>
</organism>
<dbReference type="GO" id="GO:0015031">
    <property type="term" value="P:protein transport"/>
    <property type="evidence" value="ECO:0007669"/>
    <property type="project" value="UniProtKB-KW"/>
</dbReference>
<keyword evidence="3" id="KW-1003">Cell membrane</keyword>
<comment type="caution">
    <text evidence="11">The sequence shown here is derived from an EMBL/GenBank/DDBJ whole genome shotgun (WGS) entry which is preliminary data.</text>
</comment>
<keyword evidence="6" id="KW-0653">Protein transport</keyword>
<gene>
    <name evidence="11" type="ORF">A3A87_02465</name>
</gene>
<dbReference type="Pfam" id="PF11356">
    <property type="entry name" value="T2SSC"/>
    <property type="match status" value="1"/>
</dbReference>
<evidence type="ECO:0000256" key="6">
    <source>
        <dbReference type="ARBA" id="ARBA00022927"/>
    </source>
</evidence>
<keyword evidence="8 9" id="KW-0472">Membrane</keyword>
<keyword evidence="5 9" id="KW-0812">Transmembrane</keyword>
<proteinExistence type="predicted"/>
<reference evidence="11 12" key="1">
    <citation type="journal article" date="2016" name="Nat. Commun.">
        <title>Thousands of microbial genomes shed light on interconnected biogeochemical processes in an aquifer system.</title>
        <authorList>
            <person name="Anantharaman K."/>
            <person name="Brown C.T."/>
            <person name="Hug L.A."/>
            <person name="Sharon I."/>
            <person name="Castelle C.J."/>
            <person name="Probst A.J."/>
            <person name="Thomas B.C."/>
            <person name="Singh A."/>
            <person name="Wilkins M.J."/>
            <person name="Karaoz U."/>
            <person name="Brodie E.L."/>
            <person name="Williams K.H."/>
            <person name="Hubbard S.S."/>
            <person name="Banfield J.F."/>
        </authorList>
    </citation>
    <scope>NUCLEOTIDE SEQUENCE [LARGE SCALE GENOMIC DNA]</scope>
</reference>
<feature type="transmembrane region" description="Helical" evidence="9">
    <location>
        <begin position="20"/>
        <end position="40"/>
    </location>
</feature>
<dbReference type="Pfam" id="PF17820">
    <property type="entry name" value="PDZ_6"/>
    <property type="match status" value="1"/>
</dbReference>
<evidence type="ECO:0000256" key="3">
    <source>
        <dbReference type="ARBA" id="ARBA00022475"/>
    </source>
</evidence>
<dbReference type="InterPro" id="IPR036034">
    <property type="entry name" value="PDZ_sf"/>
</dbReference>
<keyword evidence="2" id="KW-0813">Transport</keyword>
<feature type="domain" description="PDZ" evidence="10">
    <location>
        <begin position="194"/>
        <end position="276"/>
    </location>
</feature>
<keyword evidence="7 9" id="KW-1133">Transmembrane helix</keyword>
<dbReference type="GO" id="GO:0005886">
    <property type="term" value="C:plasma membrane"/>
    <property type="evidence" value="ECO:0007669"/>
    <property type="project" value="UniProtKB-SubCell"/>
</dbReference>
<evidence type="ECO:0000313" key="11">
    <source>
        <dbReference type="EMBL" id="OGI52266.1"/>
    </source>
</evidence>
<sequence length="288" mass="30684">MSITEVIANPRVRQWLPGVLNGGMLLLLTASLAQWTWLLVKSPLPPLVVAPPPAPAPANTFSLQPLLAAHLFGQVSQELTGRRLDNLPISSLNLVLTGVIASGTGGYALISVNGQSQEPFAVGQTVTGGAVLQAVYSDRVVIQHNAALESLLLEGADNSQPPQDMATPAGNRTASISTDIVRETGMNHYMVARDQLAAQMRTPEFLKQATLIPSSGGGFLVRQTQPGSLYEKLGLRAGDVIKSVNGQPINTAEDAIRLYQQMSSISSVQMEVTRGGRSEALYYQFGQN</sequence>
<evidence type="ECO:0000256" key="8">
    <source>
        <dbReference type="ARBA" id="ARBA00023136"/>
    </source>
</evidence>
<keyword evidence="4" id="KW-0997">Cell inner membrane</keyword>
<dbReference type="InterPro" id="IPR041489">
    <property type="entry name" value="PDZ_6"/>
</dbReference>
<evidence type="ECO:0000256" key="4">
    <source>
        <dbReference type="ARBA" id="ARBA00022519"/>
    </source>
</evidence>
<dbReference type="STRING" id="1817768.A3A87_02465"/>
<dbReference type="InterPro" id="IPR024961">
    <property type="entry name" value="T2SS_GspC_N"/>
</dbReference>
<evidence type="ECO:0000256" key="2">
    <source>
        <dbReference type="ARBA" id="ARBA00022448"/>
    </source>
</evidence>
<comment type="subcellular location">
    <subcellularLocation>
        <location evidence="1">Cell inner membrane</location>
    </subcellularLocation>
</comment>
<dbReference type="AlphaFoldDB" id="A0A1F6U4F1"/>
<dbReference type="EMBL" id="MFTC01000021">
    <property type="protein sequence ID" value="OGI52266.1"/>
    <property type="molecule type" value="Genomic_DNA"/>
</dbReference>
<dbReference type="InterPro" id="IPR001478">
    <property type="entry name" value="PDZ"/>
</dbReference>
<accession>A0A1F6U4F1</accession>
<dbReference type="Gene3D" id="2.30.42.10">
    <property type="match status" value="1"/>
</dbReference>
<dbReference type="SMART" id="SM00228">
    <property type="entry name" value="PDZ"/>
    <property type="match status" value="1"/>
</dbReference>
<dbReference type="Gene3D" id="2.30.30.830">
    <property type="match status" value="1"/>
</dbReference>
<evidence type="ECO:0000256" key="5">
    <source>
        <dbReference type="ARBA" id="ARBA00022692"/>
    </source>
</evidence>
<evidence type="ECO:0000256" key="9">
    <source>
        <dbReference type="SAM" id="Phobius"/>
    </source>
</evidence>